<accession>A0A8K0I960</accession>
<evidence type="ECO:0000256" key="1">
    <source>
        <dbReference type="SAM" id="MobiDB-lite"/>
    </source>
</evidence>
<evidence type="ECO:0000313" key="2">
    <source>
        <dbReference type="EMBL" id="KAG1342698.1"/>
    </source>
</evidence>
<evidence type="ECO:0000313" key="3">
    <source>
        <dbReference type="Proteomes" id="UP000797356"/>
    </source>
</evidence>
<reference evidence="2" key="1">
    <citation type="journal article" date="2017" name="Gigascience">
        <title>The genome draft of coconut (Cocos nucifera).</title>
        <authorList>
            <person name="Xiao Y."/>
            <person name="Xu P."/>
            <person name="Fan H."/>
            <person name="Baudouin L."/>
            <person name="Xia W."/>
            <person name="Bocs S."/>
            <person name="Xu J."/>
            <person name="Li Q."/>
            <person name="Guo A."/>
            <person name="Zhou L."/>
            <person name="Li J."/>
            <person name="Wu Y."/>
            <person name="Ma Z."/>
            <person name="Armero A."/>
            <person name="Issali A.E."/>
            <person name="Liu N."/>
            <person name="Peng M."/>
            <person name="Yang Y."/>
        </authorList>
    </citation>
    <scope>NUCLEOTIDE SEQUENCE</scope>
    <source>
        <tissue evidence="2">Spear leaf of Hainan Tall coconut</tissue>
    </source>
</reference>
<gene>
    <name evidence="2" type="ORF">COCNU_05G009270</name>
</gene>
<protein>
    <submittedName>
        <fullName evidence="2">Uncharacterized protein</fullName>
    </submittedName>
</protein>
<name>A0A8K0I960_COCNU</name>
<feature type="region of interest" description="Disordered" evidence="1">
    <location>
        <begin position="31"/>
        <end position="121"/>
    </location>
</feature>
<organism evidence="2 3">
    <name type="scientific">Cocos nucifera</name>
    <name type="common">Coconut palm</name>
    <dbReference type="NCBI Taxonomy" id="13894"/>
    <lineage>
        <taxon>Eukaryota</taxon>
        <taxon>Viridiplantae</taxon>
        <taxon>Streptophyta</taxon>
        <taxon>Embryophyta</taxon>
        <taxon>Tracheophyta</taxon>
        <taxon>Spermatophyta</taxon>
        <taxon>Magnoliopsida</taxon>
        <taxon>Liliopsida</taxon>
        <taxon>Arecaceae</taxon>
        <taxon>Arecoideae</taxon>
        <taxon>Cocoseae</taxon>
        <taxon>Attaleinae</taxon>
        <taxon>Cocos</taxon>
    </lineage>
</organism>
<feature type="compositionally biased region" description="Basic and acidic residues" evidence="1">
    <location>
        <begin position="72"/>
        <end position="95"/>
    </location>
</feature>
<dbReference type="AlphaFoldDB" id="A0A8K0I960"/>
<dbReference type="Proteomes" id="UP000797356">
    <property type="component" value="Chromosome 5"/>
</dbReference>
<reference evidence="2" key="2">
    <citation type="submission" date="2019-07" db="EMBL/GenBank/DDBJ databases">
        <authorList>
            <person name="Yang Y."/>
            <person name="Bocs S."/>
            <person name="Baudouin L."/>
        </authorList>
    </citation>
    <scope>NUCLEOTIDE SEQUENCE</scope>
    <source>
        <tissue evidence="2">Spear leaf of Hainan Tall coconut</tissue>
    </source>
</reference>
<comment type="caution">
    <text evidence="2">The sequence shown here is derived from an EMBL/GenBank/DDBJ whole genome shotgun (WGS) entry which is preliminary data.</text>
</comment>
<dbReference type="EMBL" id="CM017876">
    <property type="protein sequence ID" value="KAG1342698.1"/>
    <property type="molecule type" value="Genomic_DNA"/>
</dbReference>
<proteinExistence type="predicted"/>
<keyword evidence="3" id="KW-1185">Reference proteome</keyword>
<sequence>MATGEDEKTDVGERWKTDVAALVMVDERTRLIGGGDDQWRKKKPGVGDARKEDGNGGYGSSMGKSRRVGRPKRNESRRPMEEEKDRRRRWEEGRRQWQLGSFNGGSREERKTNGKGNSWNK</sequence>